<dbReference type="Proteomes" id="UP001346149">
    <property type="component" value="Unassembled WGS sequence"/>
</dbReference>
<dbReference type="AlphaFoldDB" id="A0AAN7LHG7"/>
<dbReference type="InterPro" id="IPR036236">
    <property type="entry name" value="Znf_C2H2_sf"/>
</dbReference>
<dbReference type="Pfam" id="PF13912">
    <property type="entry name" value="zf-C2H2_6"/>
    <property type="match status" value="2"/>
</dbReference>
<evidence type="ECO:0000259" key="10">
    <source>
        <dbReference type="PROSITE" id="PS50157"/>
    </source>
</evidence>
<comment type="subcellular location">
    <subcellularLocation>
        <location evidence="1">Nucleus</location>
    </subcellularLocation>
</comment>
<keyword evidence="5" id="KW-0862">Zinc</keyword>
<dbReference type="PANTHER" id="PTHR26374">
    <property type="entry name" value="ZINC FINGER PROTEIN ZAT5"/>
    <property type="match status" value="1"/>
</dbReference>
<dbReference type="PANTHER" id="PTHR26374:SF456">
    <property type="entry name" value="ZINC FINGER PROTEIN ZAT5-LIKE"/>
    <property type="match status" value="1"/>
</dbReference>
<dbReference type="GO" id="GO:0005634">
    <property type="term" value="C:nucleus"/>
    <property type="evidence" value="ECO:0007669"/>
    <property type="project" value="UniProtKB-SubCell"/>
</dbReference>
<dbReference type="PROSITE" id="PS00028">
    <property type="entry name" value="ZINC_FINGER_C2H2_1"/>
    <property type="match status" value="1"/>
</dbReference>
<keyword evidence="12" id="KW-1185">Reference proteome</keyword>
<dbReference type="GO" id="GO:0008270">
    <property type="term" value="F:zinc ion binding"/>
    <property type="evidence" value="ECO:0007669"/>
    <property type="project" value="UniProtKB-KW"/>
</dbReference>
<dbReference type="EMBL" id="JAXQNO010000014">
    <property type="protein sequence ID" value="KAK4784379.1"/>
    <property type="molecule type" value="Genomic_DNA"/>
</dbReference>
<evidence type="ECO:0000256" key="3">
    <source>
        <dbReference type="ARBA" id="ARBA00022737"/>
    </source>
</evidence>
<sequence length="120" mass="13201">MKRERSGEAIDHDGSVADIGRTFTCKTCNRAFPSFQALGGHRASHKRPRMAADAVTHQRLRLAALGGHMRKHRDEVPVLKKSPGSKRVTTLCLDLNLSPLENDLRLMLLGKAAPPVDLVI</sequence>
<dbReference type="SUPFAM" id="SSF57667">
    <property type="entry name" value="beta-beta-alpha zinc fingers"/>
    <property type="match status" value="1"/>
</dbReference>
<protein>
    <recommendedName>
        <fullName evidence="10">C2H2-type domain-containing protein</fullName>
    </recommendedName>
</protein>
<keyword evidence="2" id="KW-0479">Metal-binding</keyword>
<evidence type="ECO:0000256" key="2">
    <source>
        <dbReference type="ARBA" id="ARBA00022723"/>
    </source>
</evidence>
<evidence type="ECO:0000256" key="8">
    <source>
        <dbReference type="ARBA" id="ARBA00023242"/>
    </source>
</evidence>
<evidence type="ECO:0000256" key="9">
    <source>
        <dbReference type="PROSITE-ProRule" id="PRU00042"/>
    </source>
</evidence>
<evidence type="ECO:0000313" key="12">
    <source>
        <dbReference type="Proteomes" id="UP001346149"/>
    </source>
</evidence>
<evidence type="ECO:0000256" key="4">
    <source>
        <dbReference type="ARBA" id="ARBA00022771"/>
    </source>
</evidence>
<dbReference type="PROSITE" id="PS50157">
    <property type="entry name" value="ZINC_FINGER_C2H2_2"/>
    <property type="match status" value="1"/>
</dbReference>
<evidence type="ECO:0000256" key="5">
    <source>
        <dbReference type="ARBA" id="ARBA00022833"/>
    </source>
</evidence>
<keyword evidence="6" id="KW-0805">Transcription regulation</keyword>
<keyword evidence="8" id="KW-0539">Nucleus</keyword>
<organism evidence="11 12">
    <name type="scientific">Trapa natans</name>
    <name type="common">Water chestnut</name>
    <dbReference type="NCBI Taxonomy" id="22666"/>
    <lineage>
        <taxon>Eukaryota</taxon>
        <taxon>Viridiplantae</taxon>
        <taxon>Streptophyta</taxon>
        <taxon>Embryophyta</taxon>
        <taxon>Tracheophyta</taxon>
        <taxon>Spermatophyta</taxon>
        <taxon>Magnoliopsida</taxon>
        <taxon>eudicotyledons</taxon>
        <taxon>Gunneridae</taxon>
        <taxon>Pentapetalae</taxon>
        <taxon>rosids</taxon>
        <taxon>malvids</taxon>
        <taxon>Myrtales</taxon>
        <taxon>Lythraceae</taxon>
        <taxon>Trapa</taxon>
    </lineage>
</organism>
<keyword evidence="7" id="KW-0804">Transcription</keyword>
<evidence type="ECO:0000256" key="6">
    <source>
        <dbReference type="ARBA" id="ARBA00023015"/>
    </source>
</evidence>
<evidence type="ECO:0000313" key="11">
    <source>
        <dbReference type="EMBL" id="KAK4784379.1"/>
    </source>
</evidence>
<dbReference type="InterPro" id="IPR013087">
    <property type="entry name" value="Znf_C2H2_type"/>
</dbReference>
<evidence type="ECO:0000256" key="1">
    <source>
        <dbReference type="ARBA" id="ARBA00004123"/>
    </source>
</evidence>
<accession>A0AAN7LHG7</accession>
<keyword evidence="3" id="KW-0677">Repeat</keyword>
<evidence type="ECO:0000256" key="7">
    <source>
        <dbReference type="ARBA" id="ARBA00023163"/>
    </source>
</evidence>
<reference evidence="11 12" key="1">
    <citation type="journal article" date="2023" name="Hortic Res">
        <title>Pangenome of water caltrop reveals structural variations and asymmetric subgenome divergence after allopolyploidization.</title>
        <authorList>
            <person name="Zhang X."/>
            <person name="Chen Y."/>
            <person name="Wang L."/>
            <person name="Yuan Y."/>
            <person name="Fang M."/>
            <person name="Shi L."/>
            <person name="Lu R."/>
            <person name="Comes H.P."/>
            <person name="Ma Y."/>
            <person name="Chen Y."/>
            <person name="Huang G."/>
            <person name="Zhou Y."/>
            <person name="Zheng Z."/>
            <person name="Qiu Y."/>
        </authorList>
    </citation>
    <scope>NUCLEOTIDE SEQUENCE [LARGE SCALE GENOMIC DNA]</scope>
    <source>
        <strain evidence="11">F231</strain>
    </source>
</reference>
<keyword evidence="4 9" id="KW-0863">Zinc-finger</keyword>
<name>A0AAN7LHG7_TRANT</name>
<feature type="domain" description="C2H2-type" evidence="10">
    <location>
        <begin position="23"/>
        <end position="50"/>
    </location>
</feature>
<comment type="caution">
    <text evidence="11">The sequence shown here is derived from an EMBL/GenBank/DDBJ whole genome shotgun (WGS) entry which is preliminary data.</text>
</comment>
<proteinExistence type="predicted"/>
<gene>
    <name evidence="11" type="ORF">SAY86_018747</name>
</gene>